<dbReference type="OrthoDB" id="8225825at2"/>
<protein>
    <submittedName>
        <fullName evidence="3">Nitroreductase family deazaflavin-dependent oxidoreductase</fullName>
    </submittedName>
</protein>
<comment type="similarity">
    <text evidence="1">Belongs to the F420H(2)-dependent quinone reductase family.</text>
</comment>
<gene>
    <name evidence="3" type="ORF">FLP23_04155</name>
</gene>
<dbReference type="InterPro" id="IPR012349">
    <property type="entry name" value="Split_barrel_FMN-bd"/>
</dbReference>
<accession>A0A5C1Y7V0</accession>
<evidence type="ECO:0000256" key="2">
    <source>
        <dbReference type="ARBA" id="ARBA00049106"/>
    </source>
</evidence>
<evidence type="ECO:0000313" key="4">
    <source>
        <dbReference type="Proteomes" id="UP000322159"/>
    </source>
</evidence>
<proteinExistence type="inferred from homology"/>
<sequence>MPLNGEYEPSTSEWARVQAEAFEASDGAEANELRGRPIIVLTSVGAKSGKLRKNALMRVEHDGRYAVVASRGGAPRHPSWYFNLVANPHVELQDGPVKRDYLAREVTGNEKAIWWARANETWPHYAEYQAKTDREIPVFVLEPVD</sequence>
<dbReference type="GO" id="GO:0005886">
    <property type="term" value="C:plasma membrane"/>
    <property type="evidence" value="ECO:0007669"/>
    <property type="project" value="TreeGrafter"/>
</dbReference>
<organism evidence="3 4">
    <name type="scientific">Protaetiibacter larvae</name>
    <dbReference type="NCBI Taxonomy" id="2592654"/>
    <lineage>
        <taxon>Bacteria</taxon>
        <taxon>Bacillati</taxon>
        <taxon>Actinomycetota</taxon>
        <taxon>Actinomycetes</taxon>
        <taxon>Micrococcales</taxon>
        <taxon>Microbacteriaceae</taxon>
        <taxon>Protaetiibacter</taxon>
    </lineage>
</organism>
<dbReference type="KEGG" id="lyk:FLP23_04155"/>
<dbReference type="NCBIfam" id="TIGR00026">
    <property type="entry name" value="hi_GC_TIGR00026"/>
    <property type="match status" value="1"/>
</dbReference>
<name>A0A5C1Y7V0_9MICO</name>
<dbReference type="GO" id="GO:0016491">
    <property type="term" value="F:oxidoreductase activity"/>
    <property type="evidence" value="ECO:0007669"/>
    <property type="project" value="InterPro"/>
</dbReference>
<dbReference type="GO" id="GO:0070967">
    <property type="term" value="F:coenzyme F420 binding"/>
    <property type="evidence" value="ECO:0007669"/>
    <property type="project" value="TreeGrafter"/>
</dbReference>
<dbReference type="EMBL" id="CP043504">
    <property type="protein sequence ID" value="QEO09275.1"/>
    <property type="molecule type" value="Genomic_DNA"/>
</dbReference>
<evidence type="ECO:0000256" key="1">
    <source>
        <dbReference type="ARBA" id="ARBA00008710"/>
    </source>
</evidence>
<dbReference type="Pfam" id="PF04075">
    <property type="entry name" value="F420H2_quin_red"/>
    <property type="match status" value="1"/>
</dbReference>
<dbReference type="PANTHER" id="PTHR39428:SF3">
    <property type="entry name" value="DEAZAFLAVIN-DEPENDENT NITROREDUCTASE"/>
    <property type="match status" value="1"/>
</dbReference>
<dbReference type="InterPro" id="IPR004378">
    <property type="entry name" value="F420H2_quin_Rdtase"/>
</dbReference>
<keyword evidence="4" id="KW-1185">Reference proteome</keyword>
<reference evidence="3 4" key="1">
    <citation type="submission" date="2019-09" db="EMBL/GenBank/DDBJ databases">
        <title>Genome sequencing of strain KACC 19322.</title>
        <authorList>
            <person name="Heo J."/>
            <person name="Kim S.-J."/>
            <person name="Kim J.-S."/>
            <person name="Hong S.-B."/>
            <person name="Kwon S.-W."/>
        </authorList>
    </citation>
    <scope>NUCLEOTIDE SEQUENCE [LARGE SCALE GENOMIC DNA]</scope>
    <source>
        <strain evidence="3 4">KACC 19322</strain>
    </source>
</reference>
<dbReference type="Proteomes" id="UP000322159">
    <property type="component" value="Chromosome"/>
</dbReference>
<dbReference type="PANTHER" id="PTHR39428">
    <property type="entry name" value="F420H(2)-DEPENDENT QUINONE REDUCTASE RV1261C"/>
    <property type="match status" value="1"/>
</dbReference>
<dbReference type="RefSeq" id="WP_149324699.1">
    <property type="nucleotide sequence ID" value="NZ_CP043504.1"/>
</dbReference>
<evidence type="ECO:0000313" key="3">
    <source>
        <dbReference type="EMBL" id="QEO09275.1"/>
    </source>
</evidence>
<dbReference type="AlphaFoldDB" id="A0A5C1Y7V0"/>
<dbReference type="Gene3D" id="2.30.110.10">
    <property type="entry name" value="Electron Transport, Fmn-binding Protein, Chain A"/>
    <property type="match status" value="1"/>
</dbReference>
<comment type="catalytic activity">
    <reaction evidence="2">
        <text>oxidized coenzyme F420-(gamma-L-Glu)(n) + a quinol + H(+) = reduced coenzyme F420-(gamma-L-Glu)(n) + a quinone</text>
        <dbReference type="Rhea" id="RHEA:39663"/>
        <dbReference type="Rhea" id="RHEA-COMP:12939"/>
        <dbReference type="Rhea" id="RHEA-COMP:14378"/>
        <dbReference type="ChEBI" id="CHEBI:15378"/>
        <dbReference type="ChEBI" id="CHEBI:24646"/>
        <dbReference type="ChEBI" id="CHEBI:132124"/>
        <dbReference type="ChEBI" id="CHEBI:133980"/>
        <dbReference type="ChEBI" id="CHEBI:139511"/>
    </reaction>
</comment>